<protein>
    <submittedName>
        <fullName evidence="2">BPI1 domain-containing protein</fullName>
    </submittedName>
</protein>
<dbReference type="AlphaFoldDB" id="A0A5K3FG09"/>
<name>A0A5K3FG09_MESCO</name>
<sequence>MNVHFKYNVFLTVVILPGFIHCHSMPFLSSLTCIYNLQGSTADSIMDSILHSLPVELANWTIPKAGSLGKIRIIQTGNLSRACPTTLNETVTKGPSTFVFSACLNVTGALITLEDSSLTVSIGLASLKVSLQITKSLKPAPRLNLSIPLWTNISVEGSSFFSIAASIFLKYSSLVKPILQGLINSELQKIKWNM</sequence>
<evidence type="ECO:0000313" key="2">
    <source>
        <dbReference type="WBParaSite" id="MCU_008073-RA"/>
    </source>
</evidence>
<keyword evidence="1" id="KW-0732">Signal</keyword>
<proteinExistence type="predicted"/>
<dbReference type="WBParaSite" id="MCU_008073-RA">
    <property type="protein sequence ID" value="MCU_008073-RA"/>
    <property type="gene ID" value="MCU_008073"/>
</dbReference>
<reference evidence="2" key="1">
    <citation type="submission" date="2019-11" db="UniProtKB">
        <authorList>
            <consortium name="WormBaseParasite"/>
        </authorList>
    </citation>
    <scope>IDENTIFICATION</scope>
</reference>
<accession>A0A5K3FG09</accession>
<feature type="chain" id="PRO_5024398700" evidence="1">
    <location>
        <begin position="25"/>
        <end position="194"/>
    </location>
</feature>
<organism evidence="2">
    <name type="scientific">Mesocestoides corti</name>
    <name type="common">Flatworm</name>
    <dbReference type="NCBI Taxonomy" id="53468"/>
    <lineage>
        <taxon>Eukaryota</taxon>
        <taxon>Metazoa</taxon>
        <taxon>Spiralia</taxon>
        <taxon>Lophotrochozoa</taxon>
        <taxon>Platyhelminthes</taxon>
        <taxon>Cestoda</taxon>
        <taxon>Eucestoda</taxon>
        <taxon>Cyclophyllidea</taxon>
        <taxon>Mesocestoididae</taxon>
        <taxon>Mesocestoides</taxon>
    </lineage>
</organism>
<evidence type="ECO:0000256" key="1">
    <source>
        <dbReference type="SAM" id="SignalP"/>
    </source>
</evidence>
<feature type="signal peptide" evidence="1">
    <location>
        <begin position="1"/>
        <end position="24"/>
    </location>
</feature>